<gene>
    <name evidence="2" type="ORF">DYBT9275_03451</name>
</gene>
<organism evidence="2 3">
    <name type="scientific">Dyadobacter helix</name>
    <dbReference type="NCBI Taxonomy" id="2822344"/>
    <lineage>
        <taxon>Bacteria</taxon>
        <taxon>Pseudomonadati</taxon>
        <taxon>Bacteroidota</taxon>
        <taxon>Cytophagia</taxon>
        <taxon>Cytophagales</taxon>
        <taxon>Spirosomataceae</taxon>
        <taxon>Dyadobacter</taxon>
    </lineage>
</organism>
<dbReference type="Proteomes" id="UP000680038">
    <property type="component" value="Unassembled WGS sequence"/>
</dbReference>
<keyword evidence="3" id="KW-1185">Reference proteome</keyword>
<evidence type="ECO:0000313" key="2">
    <source>
        <dbReference type="EMBL" id="CAG5004803.1"/>
    </source>
</evidence>
<reference evidence="2" key="1">
    <citation type="submission" date="2021-04" db="EMBL/GenBank/DDBJ databases">
        <authorList>
            <person name="Rodrigo-Torres L."/>
            <person name="Arahal R. D."/>
            <person name="Lucena T."/>
        </authorList>
    </citation>
    <scope>NUCLEOTIDE SEQUENCE</scope>
    <source>
        <strain evidence="2">CECT 9275</strain>
    </source>
</reference>
<dbReference type="Gene3D" id="2.160.20.120">
    <property type="match status" value="1"/>
</dbReference>
<dbReference type="PROSITE" id="PS51257">
    <property type="entry name" value="PROKAR_LIPOPROTEIN"/>
    <property type="match status" value="1"/>
</dbReference>
<dbReference type="InterPro" id="IPR021255">
    <property type="entry name" value="DUF2807"/>
</dbReference>
<dbReference type="Pfam" id="PF10988">
    <property type="entry name" value="DUF2807"/>
    <property type="match status" value="1"/>
</dbReference>
<dbReference type="RefSeq" id="WP_215239950.1">
    <property type="nucleotide sequence ID" value="NZ_CAJRAF010000002.1"/>
</dbReference>
<feature type="domain" description="Putative auto-transporter adhesin head GIN" evidence="1">
    <location>
        <begin position="43"/>
        <end position="224"/>
    </location>
</feature>
<evidence type="ECO:0000313" key="3">
    <source>
        <dbReference type="Proteomes" id="UP000680038"/>
    </source>
</evidence>
<sequence>MKTLFSNLIAGALLISSLQSCVYVDSDGVPPRSTSTRTFDFRDFDRLEMGSAYRVHVNYGSEFSVSATGEQKDLDDLDIFVQNHELVVRYKDTWFSDRRRMDIDITMPDLYAVDFSGAVKSDIEDFENLNELKIRLTGASKLEFDGTAKSIDIDVSGASDLYLSGEGRYLDGELSGASRLNSLDYPVEESELNLSGASDARVWVTKLLDVDVSGASSLRYKGDPLVQKEVSGGSTVKRE</sequence>
<proteinExistence type="predicted"/>
<name>A0A916JDJ9_9BACT</name>
<dbReference type="AlphaFoldDB" id="A0A916JDJ9"/>
<protein>
    <recommendedName>
        <fullName evidence="1">Putative auto-transporter adhesin head GIN domain-containing protein</fullName>
    </recommendedName>
</protein>
<accession>A0A916JDJ9</accession>
<dbReference type="EMBL" id="CAJRAF010000002">
    <property type="protein sequence ID" value="CAG5004803.1"/>
    <property type="molecule type" value="Genomic_DNA"/>
</dbReference>
<evidence type="ECO:0000259" key="1">
    <source>
        <dbReference type="Pfam" id="PF10988"/>
    </source>
</evidence>
<comment type="caution">
    <text evidence="2">The sequence shown here is derived from an EMBL/GenBank/DDBJ whole genome shotgun (WGS) entry which is preliminary data.</text>
</comment>